<dbReference type="AlphaFoldDB" id="A0AAE0XGA6"/>
<reference evidence="1" key="1">
    <citation type="journal article" date="2023" name="Mol. Phylogenet. Evol.">
        <title>Genome-scale phylogeny and comparative genomics of the fungal order Sordariales.</title>
        <authorList>
            <person name="Hensen N."/>
            <person name="Bonometti L."/>
            <person name="Westerberg I."/>
            <person name="Brannstrom I.O."/>
            <person name="Guillou S."/>
            <person name="Cros-Aarteil S."/>
            <person name="Calhoun S."/>
            <person name="Haridas S."/>
            <person name="Kuo A."/>
            <person name="Mondo S."/>
            <person name="Pangilinan J."/>
            <person name="Riley R."/>
            <person name="LaButti K."/>
            <person name="Andreopoulos B."/>
            <person name="Lipzen A."/>
            <person name="Chen C."/>
            <person name="Yan M."/>
            <person name="Daum C."/>
            <person name="Ng V."/>
            <person name="Clum A."/>
            <person name="Steindorff A."/>
            <person name="Ohm R.A."/>
            <person name="Martin F."/>
            <person name="Silar P."/>
            <person name="Natvig D.O."/>
            <person name="Lalanne C."/>
            <person name="Gautier V."/>
            <person name="Ament-Velasquez S.L."/>
            <person name="Kruys A."/>
            <person name="Hutchinson M.I."/>
            <person name="Powell A.J."/>
            <person name="Barry K."/>
            <person name="Miller A.N."/>
            <person name="Grigoriev I.V."/>
            <person name="Debuchy R."/>
            <person name="Gladieux P."/>
            <person name="Hiltunen Thoren M."/>
            <person name="Johannesson H."/>
        </authorList>
    </citation>
    <scope>NUCLEOTIDE SEQUENCE</scope>
    <source>
        <strain evidence="1">CBS 314.62</strain>
    </source>
</reference>
<dbReference type="EMBL" id="JAULSO010000001">
    <property type="protein sequence ID" value="KAK3692512.1"/>
    <property type="molecule type" value="Genomic_DNA"/>
</dbReference>
<name>A0AAE0XGA6_9PEZI</name>
<gene>
    <name evidence="1" type="ORF">B0T22DRAFT_15904</name>
</gene>
<proteinExistence type="predicted"/>
<organism evidence="1 2">
    <name type="scientific">Podospora appendiculata</name>
    <dbReference type="NCBI Taxonomy" id="314037"/>
    <lineage>
        <taxon>Eukaryota</taxon>
        <taxon>Fungi</taxon>
        <taxon>Dikarya</taxon>
        <taxon>Ascomycota</taxon>
        <taxon>Pezizomycotina</taxon>
        <taxon>Sordariomycetes</taxon>
        <taxon>Sordariomycetidae</taxon>
        <taxon>Sordariales</taxon>
        <taxon>Podosporaceae</taxon>
        <taxon>Podospora</taxon>
    </lineage>
</organism>
<sequence length="72" mass="7925">MARYFWRHVCLQLSFTDPIANSQRTCVMGICGRGIENGNLHPGFLVLWSSPGCTAFTNVQLTLTPGLAVSIR</sequence>
<keyword evidence="2" id="KW-1185">Reference proteome</keyword>
<evidence type="ECO:0000313" key="1">
    <source>
        <dbReference type="EMBL" id="KAK3692512.1"/>
    </source>
</evidence>
<comment type="caution">
    <text evidence="1">The sequence shown here is derived from an EMBL/GenBank/DDBJ whole genome shotgun (WGS) entry which is preliminary data.</text>
</comment>
<evidence type="ECO:0000313" key="2">
    <source>
        <dbReference type="Proteomes" id="UP001270362"/>
    </source>
</evidence>
<accession>A0AAE0XGA6</accession>
<dbReference type="Proteomes" id="UP001270362">
    <property type="component" value="Unassembled WGS sequence"/>
</dbReference>
<protein>
    <submittedName>
        <fullName evidence="1">Uncharacterized protein</fullName>
    </submittedName>
</protein>
<reference evidence="1" key="2">
    <citation type="submission" date="2023-06" db="EMBL/GenBank/DDBJ databases">
        <authorList>
            <consortium name="Lawrence Berkeley National Laboratory"/>
            <person name="Haridas S."/>
            <person name="Hensen N."/>
            <person name="Bonometti L."/>
            <person name="Westerberg I."/>
            <person name="Brannstrom I.O."/>
            <person name="Guillou S."/>
            <person name="Cros-Aarteil S."/>
            <person name="Calhoun S."/>
            <person name="Kuo A."/>
            <person name="Mondo S."/>
            <person name="Pangilinan J."/>
            <person name="Riley R."/>
            <person name="Labutti K."/>
            <person name="Andreopoulos B."/>
            <person name="Lipzen A."/>
            <person name="Chen C."/>
            <person name="Yanf M."/>
            <person name="Daum C."/>
            <person name="Ng V."/>
            <person name="Clum A."/>
            <person name="Steindorff A."/>
            <person name="Ohm R."/>
            <person name="Martin F."/>
            <person name="Silar P."/>
            <person name="Natvig D."/>
            <person name="Lalanne C."/>
            <person name="Gautier V."/>
            <person name="Ament-Velasquez S.L."/>
            <person name="Kruys A."/>
            <person name="Hutchinson M.I."/>
            <person name="Powell A.J."/>
            <person name="Barry K."/>
            <person name="Miller A.N."/>
            <person name="Grigoriev I.V."/>
            <person name="Debuchy R."/>
            <person name="Gladieux P."/>
            <person name="Thoren M.H."/>
            <person name="Johannesson H."/>
        </authorList>
    </citation>
    <scope>NUCLEOTIDE SEQUENCE</scope>
    <source>
        <strain evidence="1">CBS 314.62</strain>
    </source>
</reference>